<name>A0ABQ5BN33_9ASTR</name>
<organism evidence="4 5">
    <name type="scientific">Tanacetum coccineum</name>
    <dbReference type="NCBI Taxonomy" id="301880"/>
    <lineage>
        <taxon>Eukaryota</taxon>
        <taxon>Viridiplantae</taxon>
        <taxon>Streptophyta</taxon>
        <taxon>Embryophyta</taxon>
        <taxon>Tracheophyta</taxon>
        <taxon>Spermatophyta</taxon>
        <taxon>Magnoliopsida</taxon>
        <taxon>eudicotyledons</taxon>
        <taxon>Gunneridae</taxon>
        <taxon>Pentapetalae</taxon>
        <taxon>asterids</taxon>
        <taxon>campanulids</taxon>
        <taxon>Asterales</taxon>
        <taxon>Asteraceae</taxon>
        <taxon>Asteroideae</taxon>
        <taxon>Anthemideae</taxon>
        <taxon>Anthemidinae</taxon>
        <taxon>Tanacetum</taxon>
    </lineage>
</organism>
<dbReference type="Pfam" id="PF00872">
    <property type="entry name" value="Transposase_mut"/>
    <property type="match status" value="1"/>
</dbReference>
<protein>
    <submittedName>
        <fullName evidence="4">Calcium/proton exchanger</fullName>
    </submittedName>
</protein>
<reference evidence="4" key="1">
    <citation type="journal article" date="2022" name="Int. J. Mol. Sci.">
        <title>Draft Genome of Tanacetum Coccineum: Genomic Comparison of Closely Related Tanacetum-Family Plants.</title>
        <authorList>
            <person name="Yamashiro T."/>
            <person name="Shiraishi A."/>
            <person name="Nakayama K."/>
            <person name="Satake H."/>
        </authorList>
    </citation>
    <scope>NUCLEOTIDE SEQUENCE</scope>
</reference>
<keyword evidence="5" id="KW-1185">Reference proteome</keyword>
<evidence type="ECO:0000256" key="3">
    <source>
        <dbReference type="ARBA" id="ARBA00023172"/>
    </source>
</evidence>
<gene>
    <name evidence="4" type="ORF">Tco_0874689</name>
</gene>
<comment type="caution">
    <text evidence="4">The sequence shown here is derived from an EMBL/GenBank/DDBJ whole genome shotgun (WGS) entry which is preliminary data.</text>
</comment>
<dbReference type="Proteomes" id="UP001151760">
    <property type="component" value="Unassembled WGS sequence"/>
</dbReference>
<evidence type="ECO:0000313" key="5">
    <source>
        <dbReference type="Proteomes" id="UP001151760"/>
    </source>
</evidence>
<proteinExistence type="predicted"/>
<sequence>MLKVGYDNGFQIDMYVDHFGYDIMEMVEFDRNEELRNTRIKAELDSSDDDYHYSDDDLEQIENVDFHTEGDDSVVIKNITTQDPFLTKLCSARILFRGNVEYGVNEETPQVDPDDNQIDHVYKVKNGVLYPAFDPDIPWDKMEPILGMRFETPQQLKMALANYDVAHGYQLCKKGNKHRVLAKKVRTRLFRGDKGNQASKKPVKKYVKKKPVNKKPDSQSGECTKIIEDPFMPLRKMRDDIRQKFMIDVSVEQCMRAKQLTLFDHEGGLIEHYAKLYQYRQAIVDSNPGSTCTLDVVESDNGSVSFKRMYICFKGVKDGWLAGCRKVIGLDGCFFKAYMQGRTTNNNGKGCKQPNVSHCITIISDSHKGLIDAVNDWLPEAEHRKCTRHIYANFKKKYSGLQYQRLF</sequence>
<dbReference type="PANTHER" id="PTHR31973:SF189">
    <property type="entry name" value="TRANSPOSASE, MUDR, PLANT, MULE TRANSPOSASE DOMAIN PROTEIN-RELATED"/>
    <property type="match status" value="1"/>
</dbReference>
<dbReference type="EMBL" id="BQNB010013439">
    <property type="protein sequence ID" value="GJT15983.1"/>
    <property type="molecule type" value="Genomic_DNA"/>
</dbReference>
<keyword evidence="1" id="KW-0815">Transposition</keyword>
<evidence type="ECO:0000313" key="4">
    <source>
        <dbReference type="EMBL" id="GJT15983.1"/>
    </source>
</evidence>
<dbReference type="PANTHER" id="PTHR31973">
    <property type="entry name" value="POLYPROTEIN, PUTATIVE-RELATED"/>
    <property type="match status" value="1"/>
</dbReference>
<evidence type="ECO:0000256" key="1">
    <source>
        <dbReference type="ARBA" id="ARBA00022578"/>
    </source>
</evidence>
<accession>A0ABQ5BN33</accession>
<keyword evidence="3" id="KW-0233">DNA recombination</keyword>
<evidence type="ECO:0000256" key="2">
    <source>
        <dbReference type="ARBA" id="ARBA00023125"/>
    </source>
</evidence>
<dbReference type="InterPro" id="IPR001207">
    <property type="entry name" value="Transposase_mutator"/>
</dbReference>
<reference evidence="4" key="2">
    <citation type="submission" date="2022-01" db="EMBL/GenBank/DDBJ databases">
        <authorList>
            <person name="Yamashiro T."/>
            <person name="Shiraishi A."/>
            <person name="Satake H."/>
            <person name="Nakayama K."/>
        </authorList>
    </citation>
    <scope>NUCLEOTIDE SEQUENCE</scope>
</reference>
<keyword evidence="2" id="KW-0238">DNA-binding</keyword>